<organism evidence="5">
    <name type="scientific">bioreactor metagenome</name>
    <dbReference type="NCBI Taxonomy" id="1076179"/>
    <lineage>
        <taxon>unclassified sequences</taxon>
        <taxon>metagenomes</taxon>
        <taxon>ecological metagenomes</taxon>
    </lineage>
</organism>
<reference evidence="5" key="1">
    <citation type="submission" date="2019-08" db="EMBL/GenBank/DDBJ databases">
        <authorList>
            <person name="Kucharzyk K."/>
            <person name="Murdoch R.W."/>
            <person name="Higgins S."/>
            <person name="Loffler F."/>
        </authorList>
    </citation>
    <scope>NUCLEOTIDE SEQUENCE</scope>
</reference>
<dbReference type="Pfam" id="PF13302">
    <property type="entry name" value="Acetyltransf_3"/>
    <property type="match status" value="1"/>
</dbReference>
<evidence type="ECO:0000256" key="1">
    <source>
        <dbReference type="ARBA" id="ARBA00022679"/>
    </source>
</evidence>
<evidence type="ECO:0000256" key="2">
    <source>
        <dbReference type="ARBA" id="ARBA00023315"/>
    </source>
</evidence>
<gene>
    <name evidence="5" type="ORF">SDC9_56008</name>
</gene>
<dbReference type="Gene3D" id="3.40.630.30">
    <property type="match status" value="1"/>
</dbReference>
<evidence type="ECO:0000256" key="3">
    <source>
        <dbReference type="ARBA" id="ARBA00038502"/>
    </source>
</evidence>
<dbReference type="PANTHER" id="PTHR43792:SF8">
    <property type="entry name" value="[RIBOSOMAL PROTEIN US5]-ALANINE N-ACETYLTRANSFERASE"/>
    <property type="match status" value="1"/>
</dbReference>
<dbReference type="InterPro" id="IPR051531">
    <property type="entry name" value="N-acetyltransferase"/>
</dbReference>
<proteinExistence type="inferred from homology"/>
<dbReference type="SUPFAM" id="SSF55729">
    <property type="entry name" value="Acyl-CoA N-acyltransferases (Nat)"/>
    <property type="match status" value="1"/>
</dbReference>
<dbReference type="GO" id="GO:0008999">
    <property type="term" value="F:protein-N-terminal-alanine acetyltransferase activity"/>
    <property type="evidence" value="ECO:0007669"/>
    <property type="project" value="TreeGrafter"/>
</dbReference>
<dbReference type="EMBL" id="VSSQ01001599">
    <property type="protein sequence ID" value="MPM09686.1"/>
    <property type="molecule type" value="Genomic_DNA"/>
</dbReference>
<keyword evidence="1" id="KW-0808">Transferase</keyword>
<name>A0A644X0L3_9ZZZZ</name>
<accession>A0A644X0L3</accession>
<dbReference type="PROSITE" id="PS51186">
    <property type="entry name" value="GNAT"/>
    <property type="match status" value="1"/>
</dbReference>
<dbReference type="InterPro" id="IPR016181">
    <property type="entry name" value="Acyl_CoA_acyltransferase"/>
</dbReference>
<comment type="similarity">
    <text evidence="3">Belongs to the acetyltransferase family. RimJ subfamily.</text>
</comment>
<sequence length="181" mass="21135">MQTLESERLLLRGFTELDTDDLFRYATDPDVGPRAGWKPHASRAESLAIVRMFVNDDNVWAIERKSDHRVIGSLGLHADKLRNLPDVKTFGYVLAQDCWGNGYMTEAVRRAMEYTFTEAGMRLMSVSHYTFNDRSRRVIEKCGFVYEGTIRRAFLRYDGEVFDEAIYSITKEEWEKQSKQW</sequence>
<protein>
    <recommendedName>
        <fullName evidence="4">N-acetyltransferase domain-containing protein</fullName>
    </recommendedName>
</protein>
<feature type="domain" description="N-acetyltransferase" evidence="4">
    <location>
        <begin position="9"/>
        <end position="172"/>
    </location>
</feature>
<comment type="caution">
    <text evidence="5">The sequence shown here is derived from an EMBL/GenBank/DDBJ whole genome shotgun (WGS) entry which is preliminary data.</text>
</comment>
<dbReference type="AlphaFoldDB" id="A0A644X0L3"/>
<dbReference type="PANTHER" id="PTHR43792">
    <property type="entry name" value="GNAT FAMILY, PUTATIVE (AFU_ORTHOLOGUE AFUA_3G00765)-RELATED-RELATED"/>
    <property type="match status" value="1"/>
</dbReference>
<evidence type="ECO:0000259" key="4">
    <source>
        <dbReference type="PROSITE" id="PS51186"/>
    </source>
</evidence>
<dbReference type="InterPro" id="IPR000182">
    <property type="entry name" value="GNAT_dom"/>
</dbReference>
<dbReference type="GO" id="GO:0005737">
    <property type="term" value="C:cytoplasm"/>
    <property type="evidence" value="ECO:0007669"/>
    <property type="project" value="TreeGrafter"/>
</dbReference>
<keyword evidence="2" id="KW-0012">Acyltransferase</keyword>
<evidence type="ECO:0000313" key="5">
    <source>
        <dbReference type="EMBL" id="MPM09686.1"/>
    </source>
</evidence>